<keyword evidence="2" id="KW-1185">Reference proteome</keyword>
<name>A0A482F440_9ALPH</name>
<evidence type="ECO:0000313" key="1">
    <source>
        <dbReference type="EMBL" id="QBN85176.1"/>
    </source>
</evidence>
<proteinExistence type="predicted"/>
<dbReference type="InterPro" id="IPR010741">
    <property type="entry name" value="DUF1314"/>
</dbReference>
<sequence length="229" mass="25983">MGATTSTIKLQKLELLTKNTQILLDGIRGRVLDLPGGDELRIITDIYNSSYNNMVRTSSNYVYYLRFIGRAYTLSSDRKFYIYLSKNMAVLGYEPETGLHFLSKSLHFFLNEIGLGNRDLKIIDGKLLNSTYEPLSFPNHKSTMTRCSSSESIHSNTSNLCDEVINKPLLCKSKSTSDINKQGFCEHQCEYGSVIDLAPNHQPYACSQKCNTSKHLYRKNSESIKSVFF</sequence>
<dbReference type="RefSeq" id="YP_010794887.1">
    <property type="nucleotide sequence ID" value="NC_075562.1"/>
</dbReference>
<dbReference type="KEGG" id="vg:80531902"/>
<gene>
    <name evidence="1" type="primary">circ</name>
</gene>
<accession>A0A482F440</accession>
<reference evidence="1" key="1">
    <citation type="submission" date="2018-06" db="EMBL/GenBank/DDBJ databases">
        <title>Metagenomic Sequencing for Combined Detection of RNA and DNA Viruses in Respiratory Samples From Pediatric Patients.</title>
        <authorList>
            <person name="van Boheemen S."/>
            <person name="van Rijn-Klink A.L."/>
            <person name="Pappas N."/>
            <person name="Carbo E.C."/>
            <person name="van 't Hof P."/>
            <person name="Vorderman R.H.P."/>
            <person name="Mei H."/>
            <person name="Claas E.C.J."/>
            <person name="Kroes A.C.M."/>
            <person name="de Vries J.J.C."/>
        </authorList>
    </citation>
    <scope>NUCLEOTIDE SEQUENCE [LARGE SCALE GENOMIC DNA]</scope>
</reference>
<dbReference type="Pfam" id="PF07013">
    <property type="entry name" value="DUF1314"/>
    <property type="match status" value="1"/>
</dbReference>
<protein>
    <submittedName>
        <fullName evidence="1">Myristylated tegument protein CIRC-like protein</fullName>
    </submittedName>
</protein>
<dbReference type="EMBL" id="MH509440">
    <property type="protein sequence ID" value="QBN85176.1"/>
    <property type="molecule type" value="Genomic_DNA"/>
</dbReference>
<evidence type="ECO:0000313" key="2">
    <source>
        <dbReference type="Proteomes" id="UP000326297"/>
    </source>
</evidence>
<dbReference type="Proteomes" id="UP000326297">
    <property type="component" value="Segment"/>
</dbReference>
<dbReference type="GeneID" id="80531902"/>
<organism evidence="1 2">
    <name type="scientific">Phocid alphaherpesvirus 1</name>
    <dbReference type="NCBI Taxonomy" id="47418"/>
    <lineage>
        <taxon>Viruses</taxon>
        <taxon>Duplodnaviria</taxon>
        <taxon>Heunggongvirae</taxon>
        <taxon>Peploviricota</taxon>
        <taxon>Herviviricetes</taxon>
        <taxon>Herpesvirales</taxon>
        <taxon>Orthoherpesviridae</taxon>
        <taxon>Alphaherpesvirinae</taxon>
        <taxon>Varicellovirus</taxon>
        <taxon>Varicellovirus phocidalpha1</taxon>
    </lineage>
</organism>